<feature type="binding site" evidence="7">
    <location>
        <position position="224"/>
    </location>
    <ligand>
        <name>Zn(2+)</name>
        <dbReference type="ChEBI" id="CHEBI:29105"/>
        <label>3</label>
    </ligand>
</feature>
<dbReference type="Pfam" id="PF01261">
    <property type="entry name" value="AP_endonuc_2"/>
    <property type="match status" value="1"/>
</dbReference>
<dbReference type="EMBL" id="JBGFFE010000024">
    <property type="protein sequence ID" value="MEY8764569.1"/>
    <property type="molecule type" value="Genomic_DNA"/>
</dbReference>
<comment type="function">
    <text evidence="7">Endonuclease IV plays a role in DNA repair. It cleaves phosphodiester bonds at apurinic or apyrimidinic (AP) sites, generating a 3'-hydroxyl group and a 5'-terminal sugar phosphate.</text>
</comment>
<dbReference type="SUPFAM" id="SSF51658">
    <property type="entry name" value="Xylose isomerase-like"/>
    <property type="match status" value="1"/>
</dbReference>
<keyword evidence="6 7" id="KW-0234">DNA repair</keyword>
<gene>
    <name evidence="7" type="primary">nfo</name>
    <name evidence="9" type="ORF">AB8S09_13175</name>
</gene>
<dbReference type="HAMAP" id="MF_00152">
    <property type="entry name" value="Nfo"/>
    <property type="match status" value="1"/>
</dbReference>
<feature type="binding site" evidence="7">
    <location>
        <position position="226"/>
    </location>
    <ligand>
        <name>Zn(2+)</name>
        <dbReference type="ChEBI" id="CHEBI:29105"/>
        <label>3</label>
    </ligand>
</feature>
<evidence type="ECO:0000256" key="7">
    <source>
        <dbReference type="HAMAP-Rule" id="MF_00152"/>
    </source>
</evidence>
<comment type="caution">
    <text evidence="9">The sequence shown here is derived from an EMBL/GenBank/DDBJ whole genome shotgun (WGS) entry which is preliminary data.</text>
</comment>
<feature type="binding site" evidence="7">
    <location>
        <position position="176"/>
    </location>
    <ligand>
        <name>Zn(2+)</name>
        <dbReference type="ChEBI" id="CHEBI:29105"/>
        <label>2</label>
    </ligand>
</feature>
<dbReference type="RefSeq" id="WP_294183483.1">
    <property type="nucleotide sequence ID" value="NZ_JBGFFE010000024.1"/>
</dbReference>
<keyword evidence="7" id="KW-0255">Endonuclease</keyword>
<dbReference type="InterPro" id="IPR013022">
    <property type="entry name" value="Xyl_isomerase-like_TIM-brl"/>
</dbReference>
<dbReference type="CDD" id="cd00019">
    <property type="entry name" value="AP2Ec"/>
    <property type="match status" value="1"/>
</dbReference>
<dbReference type="SMART" id="SM00518">
    <property type="entry name" value="AP2Ec"/>
    <property type="match status" value="1"/>
</dbReference>
<keyword evidence="4 7" id="KW-0378">Hydrolase</keyword>
<organism evidence="9 10">
    <name type="scientific">Clostridium lapidicellarium</name>
    <dbReference type="NCBI Taxonomy" id="3240931"/>
    <lineage>
        <taxon>Bacteria</taxon>
        <taxon>Bacillati</taxon>
        <taxon>Bacillota</taxon>
        <taxon>Clostridia</taxon>
        <taxon>Eubacteriales</taxon>
        <taxon>Clostridiaceae</taxon>
        <taxon>Clostridium</taxon>
    </lineage>
</organism>
<evidence type="ECO:0000256" key="6">
    <source>
        <dbReference type="ARBA" id="ARBA00023204"/>
    </source>
</evidence>
<dbReference type="PROSITE" id="PS51432">
    <property type="entry name" value="AP_NUCLEASE_F2_4"/>
    <property type="match status" value="1"/>
</dbReference>
<feature type="binding site" evidence="7">
    <location>
        <position position="142"/>
    </location>
    <ligand>
        <name>Zn(2+)</name>
        <dbReference type="ChEBI" id="CHEBI:29105"/>
        <label>2</label>
    </ligand>
</feature>
<dbReference type="PROSITE" id="PS00730">
    <property type="entry name" value="AP_NUCLEASE_F2_2"/>
    <property type="match status" value="1"/>
</dbReference>
<comment type="similarity">
    <text evidence="1 7">Belongs to the AP endonuclease 2 family.</text>
</comment>
<dbReference type="NCBIfam" id="TIGR00587">
    <property type="entry name" value="nfo"/>
    <property type="match status" value="1"/>
</dbReference>
<feature type="domain" description="Xylose isomerase-like TIM barrel" evidence="8">
    <location>
        <begin position="20"/>
        <end position="273"/>
    </location>
</feature>
<comment type="cofactor">
    <cofactor evidence="7">
        <name>Zn(2+)</name>
        <dbReference type="ChEBI" id="CHEBI:29105"/>
    </cofactor>
    <text evidence="7">Binds 3 Zn(2+) ions.</text>
</comment>
<keyword evidence="2 7" id="KW-0479">Metal-binding</keyword>
<dbReference type="InterPro" id="IPR036237">
    <property type="entry name" value="Xyl_isomerase-like_sf"/>
</dbReference>
<comment type="catalytic activity">
    <reaction evidence="7">
        <text>Endonucleolytic cleavage to 5'-phosphooligonucleotide end-products.</text>
        <dbReference type="EC" id="3.1.21.2"/>
    </reaction>
</comment>
<feature type="binding site" evidence="7">
    <location>
        <position position="211"/>
    </location>
    <ligand>
        <name>Zn(2+)</name>
        <dbReference type="ChEBI" id="CHEBI:29105"/>
        <label>2</label>
    </ligand>
</feature>
<evidence type="ECO:0000256" key="2">
    <source>
        <dbReference type="ARBA" id="ARBA00022723"/>
    </source>
</evidence>
<evidence type="ECO:0000259" key="8">
    <source>
        <dbReference type="Pfam" id="PF01261"/>
    </source>
</evidence>
<feature type="binding site" evidence="7">
    <location>
        <position position="107"/>
    </location>
    <ligand>
        <name>Zn(2+)</name>
        <dbReference type="ChEBI" id="CHEBI:29105"/>
        <label>1</label>
    </ligand>
</feature>
<dbReference type="PANTHER" id="PTHR21445:SF0">
    <property type="entry name" value="APURINIC-APYRIMIDINIC ENDONUCLEASE"/>
    <property type="match status" value="1"/>
</dbReference>
<dbReference type="InterPro" id="IPR001719">
    <property type="entry name" value="AP_endonuc_2"/>
</dbReference>
<feature type="binding site" evidence="7">
    <location>
        <position position="256"/>
    </location>
    <ligand>
        <name>Zn(2+)</name>
        <dbReference type="ChEBI" id="CHEBI:29105"/>
        <label>2</label>
    </ligand>
</feature>
<evidence type="ECO:0000256" key="1">
    <source>
        <dbReference type="ARBA" id="ARBA00005340"/>
    </source>
</evidence>
<accession>A0ABV4E087</accession>
<keyword evidence="7" id="KW-0540">Nuclease</keyword>
<name>A0ABV4E087_9CLOT</name>
<dbReference type="Proteomes" id="UP001565220">
    <property type="component" value="Unassembled WGS sequence"/>
</dbReference>
<dbReference type="PANTHER" id="PTHR21445">
    <property type="entry name" value="ENDONUCLEASE IV ENDODEOXYRIBONUCLEASE IV"/>
    <property type="match status" value="1"/>
</dbReference>
<feature type="binding site" evidence="7">
    <location>
        <position position="142"/>
    </location>
    <ligand>
        <name>Zn(2+)</name>
        <dbReference type="ChEBI" id="CHEBI:29105"/>
        <label>1</label>
    </ligand>
</feature>
<keyword evidence="3 7" id="KW-0227">DNA damage</keyword>
<evidence type="ECO:0000256" key="5">
    <source>
        <dbReference type="ARBA" id="ARBA00022833"/>
    </source>
</evidence>
<dbReference type="Gene3D" id="3.20.20.150">
    <property type="entry name" value="Divalent-metal-dependent TIM barrel enzymes"/>
    <property type="match status" value="1"/>
</dbReference>
<evidence type="ECO:0000256" key="4">
    <source>
        <dbReference type="ARBA" id="ARBA00022801"/>
    </source>
</evidence>
<evidence type="ECO:0000313" key="10">
    <source>
        <dbReference type="Proteomes" id="UP001565220"/>
    </source>
</evidence>
<dbReference type="EC" id="3.1.21.2" evidence="7"/>
<keyword evidence="10" id="KW-1185">Reference proteome</keyword>
<keyword evidence="5 7" id="KW-0862">Zinc</keyword>
<feature type="binding site" evidence="7">
    <location>
        <position position="179"/>
    </location>
    <ligand>
        <name>Zn(2+)</name>
        <dbReference type="ChEBI" id="CHEBI:29105"/>
        <label>3</label>
    </ligand>
</feature>
<feature type="binding site" evidence="7">
    <location>
        <position position="67"/>
    </location>
    <ligand>
        <name>Zn(2+)</name>
        <dbReference type="ChEBI" id="CHEBI:29105"/>
        <label>1</label>
    </ligand>
</feature>
<sequence length="277" mass="31236">MLNIGCHLSAAKGYEAMGKAAVKIEASTFQFFSRNPRGGKAKKIDPKDVEGLLKIMKENKFPIIMAHAPYTLNACSASEKTRKFAFEIMKDDLNRMEYLPHNLYNFHPGSHVKQGVDIGIKYIVDMLNSILKPEQTTTVLLETMAGKGTEIGRSFEELKRIMDGVALSDKMGVCLDTCHVYDAGYDIVNDLDGVLNKFDRIIGLDRLKAIHLNDSKNPFSSHRDRHEKIGRGFIGKEAIVRVVNHPKLCHLPFFLETPNELSGYAGEIKMLRESYMW</sequence>
<evidence type="ECO:0000313" key="9">
    <source>
        <dbReference type="EMBL" id="MEY8764569.1"/>
    </source>
</evidence>
<protein>
    <recommendedName>
        <fullName evidence="7">Probable endonuclease 4</fullName>
        <ecNumber evidence="7">3.1.21.2</ecNumber>
    </recommendedName>
    <alternativeName>
        <fullName evidence="7">Endodeoxyribonuclease IV</fullName>
    </alternativeName>
    <alternativeName>
        <fullName evidence="7">Endonuclease IV</fullName>
    </alternativeName>
</protein>
<reference evidence="9 10" key="1">
    <citation type="submission" date="2024-08" db="EMBL/GenBank/DDBJ databases">
        <title>Clostridium lapicellarii sp. nov., and Clostridium renhuaiense sp. nov., two species isolated from the mud in a fermentation cellar used for producing sauce-flavour Chinese liquors.</title>
        <authorList>
            <person name="Yang F."/>
            <person name="Wang H."/>
            <person name="Chen L.Q."/>
            <person name="Zhou N."/>
            <person name="Lu J.J."/>
            <person name="Pu X.X."/>
            <person name="Wan B."/>
            <person name="Wang L."/>
            <person name="Liu S.J."/>
        </authorList>
    </citation>
    <scope>NUCLEOTIDE SEQUENCE [LARGE SCALE GENOMIC DNA]</scope>
    <source>
        <strain evidence="9 10">MT-113</strain>
    </source>
</reference>
<proteinExistence type="inferred from homology"/>
<dbReference type="GO" id="GO:0008833">
    <property type="term" value="F:deoxyribonuclease IV (phage-T4-induced) activity"/>
    <property type="evidence" value="ECO:0007669"/>
    <property type="project" value="UniProtKB-EC"/>
</dbReference>
<evidence type="ECO:0000256" key="3">
    <source>
        <dbReference type="ARBA" id="ARBA00022763"/>
    </source>
</evidence>
<dbReference type="InterPro" id="IPR018246">
    <property type="entry name" value="AP_endonuc_F2_Zn_BS"/>
</dbReference>